<keyword evidence="8" id="KW-0966">Cell projection</keyword>
<evidence type="ECO:0000256" key="7">
    <source>
        <dbReference type="ARBA" id="ARBA00023212"/>
    </source>
</evidence>
<keyword evidence="13" id="KW-1185">Reference proteome</keyword>
<evidence type="ECO:0000313" key="13">
    <source>
        <dbReference type="Proteomes" id="UP000269721"/>
    </source>
</evidence>
<comment type="subunit">
    <text evidence="9">Microtubule inner protein component of sperm flagellar doublet microtubules.</text>
</comment>
<evidence type="ECO:0000256" key="1">
    <source>
        <dbReference type="ARBA" id="ARBA00004611"/>
    </source>
</evidence>
<proteinExistence type="inferred from homology"/>
<evidence type="ECO:0000256" key="3">
    <source>
        <dbReference type="ARBA" id="ARBA00022490"/>
    </source>
</evidence>
<keyword evidence="3" id="KW-0963">Cytoplasm</keyword>
<keyword evidence="7" id="KW-0206">Cytoskeleton</keyword>
<evidence type="ECO:0000256" key="8">
    <source>
        <dbReference type="ARBA" id="ARBA00023273"/>
    </source>
</evidence>
<comment type="similarity">
    <text evidence="2">Belongs to the RIB43A family.</text>
</comment>
<evidence type="ECO:0000256" key="10">
    <source>
        <dbReference type="SAM" id="Coils"/>
    </source>
</evidence>
<feature type="coiled-coil region" evidence="10">
    <location>
        <begin position="214"/>
        <end position="241"/>
    </location>
</feature>
<dbReference type="PANTHER" id="PTHR14517">
    <property type="entry name" value="RIB43A-RELATED"/>
    <property type="match status" value="1"/>
</dbReference>
<dbReference type="Proteomes" id="UP000269721">
    <property type="component" value="Unassembled WGS sequence"/>
</dbReference>
<gene>
    <name evidence="12" type="ORF">BDK51DRAFT_35653</name>
</gene>
<organism evidence="12 13">
    <name type="scientific">Blyttiomyces helicus</name>
    <dbReference type="NCBI Taxonomy" id="388810"/>
    <lineage>
        <taxon>Eukaryota</taxon>
        <taxon>Fungi</taxon>
        <taxon>Fungi incertae sedis</taxon>
        <taxon>Chytridiomycota</taxon>
        <taxon>Chytridiomycota incertae sedis</taxon>
        <taxon>Chytridiomycetes</taxon>
        <taxon>Chytridiomycetes incertae sedis</taxon>
        <taxon>Blyttiomyces</taxon>
    </lineage>
</organism>
<keyword evidence="6" id="KW-0969">Cilium</keyword>
<evidence type="ECO:0000256" key="2">
    <source>
        <dbReference type="ARBA" id="ARBA00006875"/>
    </source>
</evidence>
<feature type="region of interest" description="Disordered" evidence="11">
    <location>
        <begin position="326"/>
        <end position="349"/>
    </location>
</feature>
<evidence type="ECO:0000256" key="4">
    <source>
        <dbReference type="ARBA" id="ARBA00022846"/>
    </source>
</evidence>
<dbReference type="AlphaFoldDB" id="A0A4P9W3D2"/>
<accession>A0A4P9W3D2</accession>
<reference evidence="13" key="1">
    <citation type="journal article" date="2018" name="Nat. Microbiol.">
        <title>Leveraging single-cell genomics to expand the fungal tree of life.</title>
        <authorList>
            <person name="Ahrendt S.R."/>
            <person name="Quandt C.A."/>
            <person name="Ciobanu D."/>
            <person name="Clum A."/>
            <person name="Salamov A."/>
            <person name="Andreopoulos B."/>
            <person name="Cheng J.F."/>
            <person name="Woyke T."/>
            <person name="Pelin A."/>
            <person name="Henrissat B."/>
            <person name="Reynolds N.K."/>
            <person name="Benny G.L."/>
            <person name="Smith M.E."/>
            <person name="James T.Y."/>
            <person name="Grigoriev I.V."/>
        </authorList>
    </citation>
    <scope>NUCLEOTIDE SEQUENCE [LARGE SCALE GENOMIC DNA]</scope>
</reference>
<keyword evidence="4" id="KW-0282">Flagellum</keyword>
<dbReference type="InterPro" id="IPR008805">
    <property type="entry name" value="RIB43A"/>
</dbReference>
<dbReference type="Pfam" id="PF05914">
    <property type="entry name" value="RIB43A"/>
    <property type="match status" value="1"/>
</dbReference>
<evidence type="ECO:0000256" key="5">
    <source>
        <dbReference type="ARBA" id="ARBA00023054"/>
    </source>
</evidence>
<evidence type="ECO:0000313" key="12">
    <source>
        <dbReference type="EMBL" id="RKO86312.1"/>
    </source>
</evidence>
<comment type="subcellular location">
    <subcellularLocation>
        <location evidence="1">Cytoplasm</location>
        <location evidence="1">Cytoskeleton</location>
        <location evidence="1">Flagellum axoneme</location>
    </subcellularLocation>
</comment>
<keyword evidence="5 10" id="KW-0175">Coiled coil</keyword>
<name>A0A4P9W3D2_9FUNG</name>
<evidence type="ECO:0000256" key="9">
    <source>
        <dbReference type="ARBA" id="ARBA00046435"/>
    </source>
</evidence>
<protein>
    <submittedName>
        <fullName evidence="12">RIB43A-domain-containing protein</fullName>
    </submittedName>
</protein>
<evidence type="ECO:0000256" key="6">
    <source>
        <dbReference type="ARBA" id="ARBA00023069"/>
    </source>
</evidence>
<dbReference type="PANTHER" id="PTHR14517:SF6">
    <property type="entry name" value="RE41410P"/>
    <property type="match status" value="1"/>
</dbReference>
<sequence length="378" mass="44957">MYKVEIQADNLRDAAIRRRRALDEERKKRIFDPKIRILGIDVAALEEQIKIKNDSKEIERQREENLDRAAKHTNTLLQHLDAAAEAEARSHLQSINEFRTKFQQPWQRRDYDLYDPHALKKATPMRIGDDDERCGISGCQRFEGEDLSFAERKQLQKQQMSTWVREGVWEKRVKRKQELDEEMRYEQFQREVSMKTMALQNAVHEAKYNQALEDRETNRQMAELKRKKEAADRQFELEKNAKEIEGHLNGEFLTETPDVFNIGGGHQVRVDIFKGITPEQKTYILNMQEQQRAEAEALRQKKRQEEQEWALQEAANLRAATLLQREKDRQSKDMAVQLREENSRKAQEDRLRQMYTDKILYTNPPTEEYFNQFNTTSR</sequence>
<dbReference type="EMBL" id="KZ998306">
    <property type="protein sequence ID" value="RKO86312.1"/>
    <property type="molecule type" value="Genomic_DNA"/>
</dbReference>
<evidence type="ECO:0000256" key="11">
    <source>
        <dbReference type="SAM" id="MobiDB-lite"/>
    </source>
</evidence>
<dbReference type="OrthoDB" id="429119at2759"/>